<dbReference type="EMBL" id="MLQS01000001">
    <property type="protein sequence ID" value="OIJ21568.1"/>
    <property type="molecule type" value="Genomic_DNA"/>
</dbReference>
<organism evidence="5 6">
    <name type="scientific">Anaerobacillus alkalidiazotrophicus</name>
    <dbReference type="NCBI Taxonomy" id="472963"/>
    <lineage>
        <taxon>Bacteria</taxon>
        <taxon>Bacillati</taxon>
        <taxon>Bacillota</taxon>
        <taxon>Bacilli</taxon>
        <taxon>Bacillales</taxon>
        <taxon>Bacillaceae</taxon>
        <taxon>Anaerobacillus</taxon>
    </lineage>
</organism>
<dbReference type="GO" id="GO:0042956">
    <property type="term" value="P:maltodextrin transmembrane transport"/>
    <property type="evidence" value="ECO:0007669"/>
    <property type="project" value="TreeGrafter"/>
</dbReference>
<feature type="transmembrane region" description="Helical" evidence="4">
    <location>
        <begin position="5"/>
        <end position="25"/>
    </location>
</feature>
<reference evidence="5 6" key="1">
    <citation type="submission" date="2016-10" db="EMBL/GenBank/DDBJ databases">
        <title>Draft genome sequences of four alkaliphilic bacteria belonging to the Anaerobacillus genus.</title>
        <authorList>
            <person name="Bassil N.M."/>
            <person name="Lloyd J.R."/>
        </authorList>
    </citation>
    <scope>NUCLEOTIDE SEQUENCE [LARGE SCALE GENOMIC DNA]</scope>
    <source>
        <strain evidence="5 6">DSM 22531</strain>
    </source>
</reference>
<dbReference type="PANTHER" id="PTHR30061:SF50">
    <property type="entry name" value="MALTOSE_MALTODEXTRIN-BINDING PERIPLASMIC PROTEIN"/>
    <property type="match status" value="1"/>
</dbReference>
<dbReference type="RefSeq" id="WP_071388178.1">
    <property type="nucleotide sequence ID" value="NZ_MLQS01000001.1"/>
</dbReference>
<dbReference type="SUPFAM" id="SSF53850">
    <property type="entry name" value="Periplasmic binding protein-like II"/>
    <property type="match status" value="1"/>
</dbReference>
<keyword evidence="4" id="KW-0472">Membrane</keyword>
<dbReference type="STRING" id="472963.BKP45_02180"/>
<comment type="caution">
    <text evidence="5">The sequence shown here is derived from an EMBL/GenBank/DDBJ whole genome shotgun (WGS) entry which is preliminary data.</text>
</comment>
<protein>
    <submittedName>
        <fullName evidence="5">ABC transporter substrate-binding protein</fullName>
    </submittedName>
</protein>
<keyword evidence="4" id="KW-0812">Transmembrane</keyword>
<evidence type="ECO:0000256" key="2">
    <source>
        <dbReference type="ARBA" id="ARBA00022448"/>
    </source>
</evidence>
<dbReference type="CDD" id="cd13585">
    <property type="entry name" value="PBP2_TMBP_like"/>
    <property type="match status" value="1"/>
</dbReference>
<dbReference type="InterPro" id="IPR006059">
    <property type="entry name" value="SBP"/>
</dbReference>
<accession>A0A1S2M9Z6</accession>
<evidence type="ECO:0000313" key="6">
    <source>
        <dbReference type="Proteomes" id="UP000180057"/>
    </source>
</evidence>
<keyword evidence="4" id="KW-1133">Transmembrane helix</keyword>
<evidence type="ECO:0000256" key="4">
    <source>
        <dbReference type="SAM" id="Phobius"/>
    </source>
</evidence>
<dbReference type="Gene3D" id="3.40.190.10">
    <property type="entry name" value="Periplasmic binding protein-like II"/>
    <property type="match status" value="1"/>
</dbReference>
<proteinExistence type="inferred from homology"/>
<keyword evidence="3" id="KW-0732">Signal</keyword>
<dbReference type="OrthoDB" id="9782846at2"/>
<gene>
    <name evidence="5" type="ORF">BKP45_02180</name>
</gene>
<dbReference type="Proteomes" id="UP000180057">
    <property type="component" value="Unassembled WGS sequence"/>
</dbReference>
<keyword evidence="6" id="KW-1185">Reference proteome</keyword>
<dbReference type="GO" id="GO:1901982">
    <property type="term" value="F:maltose binding"/>
    <property type="evidence" value="ECO:0007669"/>
    <property type="project" value="TreeGrafter"/>
</dbReference>
<dbReference type="AlphaFoldDB" id="A0A1S2M9Z6"/>
<dbReference type="GO" id="GO:0015768">
    <property type="term" value="P:maltose transport"/>
    <property type="evidence" value="ECO:0007669"/>
    <property type="project" value="TreeGrafter"/>
</dbReference>
<evidence type="ECO:0000256" key="3">
    <source>
        <dbReference type="ARBA" id="ARBA00022729"/>
    </source>
</evidence>
<dbReference type="GO" id="GO:0055052">
    <property type="term" value="C:ATP-binding cassette (ABC) transporter complex, substrate-binding subunit-containing"/>
    <property type="evidence" value="ECO:0007669"/>
    <property type="project" value="TreeGrafter"/>
</dbReference>
<dbReference type="PANTHER" id="PTHR30061">
    <property type="entry name" value="MALTOSE-BINDING PERIPLASMIC PROTEIN"/>
    <property type="match status" value="1"/>
</dbReference>
<evidence type="ECO:0000313" key="5">
    <source>
        <dbReference type="EMBL" id="OIJ21568.1"/>
    </source>
</evidence>
<comment type="similarity">
    <text evidence="1">Belongs to the bacterial solute-binding protein 1 family.</text>
</comment>
<name>A0A1S2M9Z6_9BACI</name>
<evidence type="ECO:0000256" key="1">
    <source>
        <dbReference type="ARBA" id="ARBA00008520"/>
    </source>
</evidence>
<keyword evidence="2" id="KW-0813">Transport</keyword>
<sequence>MKKKIAFIIISMIPIILVGYTLSVFEPFYNKKDHVEGRSNGVDKIQLTFWRSYGTLSENNAYKELISAFELAHPTIEVNMVFIPYGDYEMRLRTAIAVGNPPDILSIDTPNLALYANSGSLLSIDEYMKKEGAIEDIPDTTLRGLIYKGEIYLAPIIESGLALFYNMHLFEEAGIPYPSEDPTKPMTWDGVLEIAKKVYNPEKGVYGIDPAQGFADGESAAYFKMPLLWQFGAEVLSPDASTADGYLNSKEALEALQFYQDLYHKYRVAAVELPTNPFQSGNLAMTILGSWHLTELKSLSDFVLGEDFGIAPLPKGKNQIVPNGGWALGISSKSQYPDEAWEFIKYVTSFEGAKKYVEITGDIPARYSVAKEFSELSEYPKNIFVHQAQNNSKNRPVTSAYPVVSDAVRALFEDIGIAGRDVNEAADAAVEKIDASLRGIQRR</sequence>
<dbReference type="Pfam" id="PF01547">
    <property type="entry name" value="SBP_bac_1"/>
    <property type="match status" value="1"/>
</dbReference>